<keyword evidence="10 14" id="KW-0472">Membrane</keyword>
<dbReference type="PROSITE" id="PS00152">
    <property type="entry name" value="ATPASE_ALPHA_BETA"/>
    <property type="match status" value="1"/>
</dbReference>
<evidence type="ECO:0000256" key="3">
    <source>
        <dbReference type="ARBA" id="ARBA00008936"/>
    </source>
</evidence>
<evidence type="ECO:0000313" key="17">
    <source>
        <dbReference type="EMBL" id="RDE50984.1"/>
    </source>
</evidence>
<accession>A0A369XM29</accession>
<dbReference type="InterPro" id="IPR000194">
    <property type="entry name" value="ATPase_F1/V1/A1_a/bsu_nucl-bd"/>
</dbReference>
<feature type="domain" description="ATP synthase alpha subunit C-terminal" evidence="16">
    <location>
        <begin position="386"/>
        <end position="474"/>
    </location>
</feature>
<dbReference type="InterPro" id="IPR027417">
    <property type="entry name" value="P-loop_NTPase"/>
</dbReference>
<dbReference type="GO" id="GO:0005886">
    <property type="term" value="C:plasma membrane"/>
    <property type="evidence" value="ECO:0007669"/>
    <property type="project" value="UniProtKB-SubCell"/>
</dbReference>
<keyword evidence="12 14" id="KW-0066">ATP synthesis</keyword>
<dbReference type="InterPro" id="IPR000793">
    <property type="entry name" value="ATP_synth_asu_C"/>
</dbReference>
<evidence type="ECO:0000259" key="16">
    <source>
        <dbReference type="Pfam" id="PF00306"/>
    </source>
</evidence>
<dbReference type="SUPFAM" id="SSF50615">
    <property type="entry name" value="N-terminal domain of alpha and beta subunits of F1 ATP synthase"/>
    <property type="match status" value="1"/>
</dbReference>
<comment type="catalytic activity">
    <reaction evidence="14">
        <text>ATP + H2O + 4 H(+)(in) = ADP + phosphate + 5 H(+)(out)</text>
        <dbReference type="Rhea" id="RHEA:57720"/>
        <dbReference type="ChEBI" id="CHEBI:15377"/>
        <dbReference type="ChEBI" id="CHEBI:15378"/>
        <dbReference type="ChEBI" id="CHEBI:30616"/>
        <dbReference type="ChEBI" id="CHEBI:43474"/>
        <dbReference type="ChEBI" id="CHEBI:456216"/>
        <dbReference type="EC" id="7.1.2.2"/>
    </reaction>
</comment>
<dbReference type="InterPro" id="IPR020003">
    <property type="entry name" value="ATPase_a/bsu_AS"/>
</dbReference>
<dbReference type="EMBL" id="QPGA01000012">
    <property type="protein sequence ID" value="RDE50984.1"/>
    <property type="molecule type" value="Genomic_DNA"/>
</dbReference>
<evidence type="ECO:0000256" key="7">
    <source>
        <dbReference type="ARBA" id="ARBA00022840"/>
    </source>
</evidence>
<dbReference type="InterPro" id="IPR036121">
    <property type="entry name" value="ATPase_F1/V1/A1_a/bsu_N_sf"/>
</dbReference>
<evidence type="ECO:0000256" key="8">
    <source>
        <dbReference type="ARBA" id="ARBA00022967"/>
    </source>
</evidence>
<keyword evidence="4 14" id="KW-0813">Transport</keyword>
<protein>
    <recommendedName>
        <fullName evidence="14">ATP synthase subunit alpha</fullName>
        <ecNumber evidence="14">7.1.2.2</ecNumber>
    </recommendedName>
    <alternativeName>
        <fullName evidence="14">ATP synthase F1 sector subunit alpha</fullName>
    </alternativeName>
    <alternativeName>
        <fullName evidence="14">F-ATPase subunit alpha</fullName>
    </alternativeName>
</protein>
<dbReference type="NCBIfam" id="NF009884">
    <property type="entry name" value="PRK13343.1"/>
    <property type="match status" value="1"/>
</dbReference>
<dbReference type="InterPro" id="IPR033732">
    <property type="entry name" value="ATP_synth_F1_a_nt-bd_dom"/>
</dbReference>
<dbReference type="EC" id="7.1.2.2" evidence="14"/>
<dbReference type="GO" id="GO:0046933">
    <property type="term" value="F:proton-transporting ATP synthase activity, rotational mechanism"/>
    <property type="evidence" value="ECO:0007669"/>
    <property type="project" value="UniProtKB-UniRule"/>
</dbReference>
<comment type="caution">
    <text evidence="17">The sequence shown here is derived from an EMBL/GenBank/DDBJ whole genome shotgun (WGS) entry which is preliminary data.</text>
</comment>
<dbReference type="Gene3D" id="1.20.150.20">
    <property type="entry name" value="ATP synthase alpha/beta chain, C-terminal domain"/>
    <property type="match status" value="1"/>
</dbReference>
<evidence type="ECO:0000313" key="18">
    <source>
        <dbReference type="Proteomes" id="UP000253831"/>
    </source>
</evidence>
<dbReference type="InterPro" id="IPR038376">
    <property type="entry name" value="ATP_synth_asu_C_sf"/>
</dbReference>
<gene>
    <name evidence="14" type="primary">atpA</name>
    <name evidence="17" type="ORF">DVS81_08330</name>
</gene>
<dbReference type="HAMAP" id="MF_01346">
    <property type="entry name" value="ATP_synth_alpha_bact"/>
    <property type="match status" value="1"/>
</dbReference>
<keyword evidence="6 14" id="KW-0375">Hydrogen ion transport</keyword>
<evidence type="ECO:0000256" key="11">
    <source>
        <dbReference type="ARBA" id="ARBA00023196"/>
    </source>
</evidence>
<dbReference type="PANTHER" id="PTHR48082:SF2">
    <property type="entry name" value="ATP SYNTHASE SUBUNIT ALPHA, MITOCHONDRIAL"/>
    <property type="match status" value="1"/>
</dbReference>
<comment type="caution">
    <text evidence="14">Lacks conserved residue(s) required for the propagation of feature annotation.</text>
</comment>
<evidence type="ECO:0000259" key="15">
    <source>
        <dbReference type="Pfam" id="PF00006"/>
    </source>
</evidence>
<keyword evidence="9 14" id="KW-0406">Ion transport</keyword>
<dbReference type="Pfam" id="PF00006">
    <property type="entry name" value="ATP-synt_ab"/>
    <property type="match status" value="1"/>
</dbReference>
<dbReference type="Gene3D" id="3.40.50.300">
    <property type="entry name" value="P-loop containing nucleotide triphosphate hydrolases"/>
    <property type="match status" value="1"/>
</dbReference>
<dbReference type="GO" id="GO:0045259">
    <property type="term" value="C:proton-transporting ATP synthase complex"/>
    <property type="evidence" value="ECO:0007669"/>
    <property type="project" value="UniProtKB-KW"/>
</dbReference>
<feature type="site" description="Required for activity" evidence="14">
    <location>
        <position position="377"/>
    </location>
</feature>
<feature type="domain" description="ATPase F1/V1/A1 complex alpha/beta subunit nucleotide-binding" evidence="15">
    <location>
        <begin position="164"/>
        <end position="379"/>
    </location>
</feature>
<dbReference type="GO" id="GO:0043531">
    <property type="term" value="F:ADP binding"/>
    <property type="evidence" value="ECO:0007669"/>
    <property type="project" value="TreeGrafter"/>
</dbReference>
<comment type="subcellular location">
    <subcellularLocation>
        <location evidence="14">Cell membrane</location>
        <topology evidence="14">Peripheral membrane protein</topology>
    </subcellularLocation>
    <subcellularLocation>
        <location evidence="2">Membrane</location>
    </subcellularLocation>
</comment>
<dbReference type="SUPFAM" id="SSF52540">
    <property type="entry name" value="P-loop containing nucleoside triphosphate hydrolases"/>
    <property type="match status" value="1"/>
</dbReference>
<evidence type="ECO:0000256" key="12">
    <source>
        <dbReference type="ARBA" id="ARBA00023310"/>
    </source>
</evidence>
<dbReference type="InterPro" id="IPR005294">
    <property type="entry name" value="ATP_synth_F1_asu"/>
</dbReference>
<dbReference type="CDD" id="cd01132">
    <property type="entry name" value="F1-ATPase_alpha_CD"/>
    <property type="match status" value="1"/>
</dbReference>
<evidence type="ECO:0000256" key="10">
    <source>
        <dbReference type="ARBA" id="ARBA00023136"/>
    </source>
</evidence>
<keyword evidence="11 14" id="KW-0139">CF(1)</keyword>
<dbReference type="Gene3D" id="2.40.30.20">
    <property type="match status" value="1"/>
</dbReference>
<evidence type="ECO:0000256" key="1">
    <source>
        <dbReference type="ARBA" id="ARBA00003784"/>
    </source>
</evidence>
<evidence type="ECO:0000256" key="13">
    <source>
        <dbReference type="ARBA" id="ARBA00026013"/>
    </source>
</evidence>
<keyword evidence="14" id="KW-1003">Cell membrane</keyword>
<evidence type="ECO:0000256" key="9">
    <source>
        <dbReference type="ARBA" id="ARBA00023065"/>
    </source>
</evidence>
<proteinExistence type="inferred from homology"/>
<evidence type="ECO:0000256" key="4">
    <source>
        <dbReference type="ARBA" id="ARBA00022448"/>
    </source>
</evidence>
<comment type="function">
    <text evidence="1 14">Produces ATP from ADP in the presence of a proton gradient across the membrane. The alpha chain is a regulatory subunit.</text>
</comment>
<reference evidence="17 18" key="1">
    <citation type="submission" date="2018-05" db="EMBL/GenBank/DDBJ databases">
        <title>Integrated omic analyses show evidence that a Ca. Accumulibacter phosphatis strain performs denitrification under micro-aerobic conditions.</title>
        <authorList>
            <person name="Camejo P.Y."/>
            <person name="Katherine M.D."/>
            <person name="Daniel N.R."/>
        </authorList>
    </citation>
    <scope>NUCLEOTIDE SEQUENCE [LARGE SCALE GENOMIC DNA]</scope>
    <source>
        <strain evidence="17">UW-LDO-IC</strain>
    </source>
</reference>
<keyword evidence="5 14" id="KW-0547">Nucleotide-binding</keyword>
<organism evidence="17 18">
    <name type="scientific">Candidatus Accumulibacter meliphilus</name>
    <dbReference type="NCBI Taxonomy" id="2211374"/>
    <lineage>
        <taxon>Bacteria</taxon>
        <taxon>Pseudomonadati</taxon>
        <taxon>Pseudomonadota</taxon>
        <taxon>Betaproteobacteria</taxon>
        <taxon>Candidatus Accumulibacter</taxon>
    </lineage>
</organism>
<sequence length="505" mass="54554">MKATTVPLFSDPSPARGEGSFVSRVRDFDNKDAYRFALRLSERGEVVGIGDGIAWIRGLPSVRLDELIGFADGSTGLVFQLGRDLLGAILLTEKHGITAGMAVTHVGRTLAIAAGDALLGRVIDPLANPLDGLPPHTAREFRCLEAAAPQIIERDFVSEPLYTGSKIVDTLIPIGKGQRQLIIGDDGLGKSSLALDAVINQAGRNILCVVVLIGQPRSAVAATVEALHKAGALDYTVVVVAEANALPGFRYLAPFAGCALAEYWMRSGRDVLVVYDDLTRHAQSYRELSLLLRRPPGREAYPGDIFYLHSRLLERSTVLLPSFGGGSMTALPIIETRQGELSAYIPTNLISITDGQIYFDARLFAAGTLPAIDIGRSVSRIGGKAQHPAIKAASARIRLDYLQFLDLELFARFGTRLDPAVEDKLRRGRLLRALLKQDRLSPLPELAHQAWLLAYGEGLLDEYAPQAAAALLPTLFAAVAAAGLTLEDDRERWLATIASQLARLK</sequence>
<evidence type="ECO:0000256" key="6">
    <source>
        <dbReference type="ARBA" id="ARBA00022781"/>
    </source>
</evidence>
<dbReference type="AlphaFoldDB" id="A0A369XM29"/>
<dbReference type="InterPro" id="IPR023366">
    <property type="entry name" value="ATP_synth_asu-like_sf"/>
</dbReference>
<dbReference type="SUPFAM" id="SSF47917">
    <property type="entry name" value="C-terminal domain of alpha and beta subunits of F1 ATP synthase"/>
    <property type="match status" value="1"/>
</dbReference>
<comment type="subunit">
    <text evidence="13">F-type ATPases have 2 components, CF(1) - the catalytic core - and CF(0) - the membrane proton channel. CF(1) has five subunits: alpha(3), beta(3), gamma(1), delta(1), epsilon(1). CF(0) has four main subunits: a(1), b(1), b'(1) and c(9-12).</text>
</comment>
<dbReference type="GO" id="GO:0005524">
    <property type="term" value="F:ATP binding"/>
    <property type="evidence" value="ECO:0007669"/>
    <property type="project" value="UniProtKB-UniRule"/>
</dbReference>
<keyword evidence="8 14" id="KW-1278">Translocase</keyword>
<evidence type="ECO:0000256" key="5">
    <source>
        <dbReference type="ARBA" id="ARBA00022741"/>
    </source>
</evidence>
<dbReference type="Proteomes" id="UP000253831">
    <property type="component" value="Unassembled WGS sequence"/>
</dbReference>
<dbReference type="FunFam" id="3.40.50.300:FF:002432">
    <property type="entry name" value="ATP synthase subunit alpha, mitochondrial"/>
    <property type="match status" value="1"/>
</dbReference>
<evidence type="ECO:0000256" key="2">
    <source>
        <dbReference type="ARBA" id="ARBA00004370"/>
    </source>
</evidence>
<evidence type="ECO:0000256" key="14">
    <source>
        <dbReference type="HAMAP-Rule" id="MF_01346"/>
    </source>
</evidence>
<keyword evidence="7 14" id="KW-0067">ATP-binding</keyword>
<name>A0A369XM29_9PROT</name>
<dbReference type="Pfam" id="PF00306">
    <property type="entry name" value="ATP-synt_ab_C"/>
    <property type="match status" value="1"/>
</dbReference>
<comment type="similarity">
    <text evidence="3 14">Belongs to the ATPase alpha/beta chains family.</text>
</comment>
<dbReference type="NCBIfam" id="TIGR00962">
    <property type="entry name" value="atpA"/>
    <property type="match status" value="1"/>
</dbReference>
<dbReference type="PANTHER" id="PTHR48082">
    <property type="entry name" value="ATP SYNTHASE SUBUNIT ALPHA, MITOCHONDRIAL"/>
    <property type="match status" value="1"/>
</dbReference>